<organism evidence="3 4">
    <name type="scientific">Cellulomonas iranensis</name>
    <dbReference type="NCBI Taxonomy" id="76862"/>
    <lineage>
        <taxon>Bacteria</taxon>
        <taxon>Bacillati</taxon>
        <taxon>Actinomycetota</taxon>
        <taxon>Actinomycetes</taxon>
        <taxon>Micrococcales</taxon>
        <taxon>Cellulomonadaceae</taxon>
        <taxon>Cellulomonas</taxon>
    </lineage>
</organism>
<sequence>MSATRIPYPTARPVYTAAARWRDECLVDDRSLFSGGPGSTLDQAAELVRDFVERPDTGSGSFVSKLSTQLATSSRGAVQLAAELMFVHLLIARSDVIGGSKKRAIVGEILGFADGTTPPPSELAQALDAGLVRTGTAYGTYRWKLFGFLVEVVAMVKSLPLDERRALLDDPHRFSAALGNLDLTQGAGIQRAALEHLLFPDTFPPVVGTSGRSRIVATWPDLAGPADLPQSVRLGNVYRGLAERAGAPDRFVNLWRAPHYWEWDSPPSPAWTRAGRWLEWTSERIDLEADERAYKTEATQRLVAVRDLVERDDPSWAADLAKAFRGTNLVNYRAYDELLAWVQADQTAARRALLALWTDPSAAALDDFRRALPSDVLAEQGSRLSVSSMLRMVHGADVQPPWRSRYVGRFANIVAYRRSEPTAPDSEVYDGFLALLDLVLDLMHRRGTPLRDRLDAQGLIWTAVDAAEVPGSTPAELDALLAWRKGKHVDPPSAPTAPDGPETTDPTATDAPVTDESLADLAHRLHLDESFLQTVDELLQDRNQVIFTGSPGTGKTYVAREYAQWLAGSPDRCQIVQLHPSYGYEEFVEGYRPQQDGYVLREGPLKTIARAAAADPAHSYVLVVDELNRGNAARVFGELYLLLEYRGDDARLMYSDEPFHLPANLYLIGTMNSADRSIALLDSALRRRFSFVEFDPQQPPLSEVLPTFLATHAPTLAWVADVLREANRLIDDPAASIGPSHFLRKDLTAAHVERIWTFDVLPTLREHLWGRTALLDSLTLDALRGTGAPTAAADVDDADAD</sequence>
<dbReference type="InterPro" id="IPR052934">
    <property type="entry name" value="Methyl-DNA_Rec/Restrict_Enz"/>
</dbReference>
<dbReference type="PANTHER" id="PTHR37291">
    <property type="entry name" value="5-METHYLCYTOSINE-SPECIFIC RESTRICTION ENZYME B"/>
    <property type="match status" value="1"/>
</dbReference>
<feature type="compositionally biased region" description="Low complexity" evidence="1">
    <location>
        <begin position="496"/>
        <end position="512"/>
    </location>
</feature>
<evidence type="ECO:0000313" key="3">
    <source>
        <dbReference type="EMBL" id="MDQ0425565.1"/>
    </source>
</evidence>
<evidence type="ECO:0000313" key="4">
    <source>
        <dbReference type="Proteomes" id="UP001240250"/>
    </source>
</evidence>
<dbReference type="InterPro" id="IPR011704">
    <property type="entry name" value="ATPase_dyneun-rel_AAA"/>
</dbReference>
<evidence type="ECO:0000256" key="1">
    <source>
        <dbReference type="SAM" id="MobiDB-lite"/>
    </source>
</evidence>
<dbReference type="SMART" id="SM00382">
    <property type="entry name" value="AAA"/>
    <property type="match status" value="1"/>
</dbReference>
<name>A0ABU0GJL7_9CELL</name>
<feature type="region of interest" description="Disordered" evidence="1">
    <location>
        <begin position="487"/>
        <end position="512"/>
    </location>
</feature>
<gene>
    <name evidence="3" type="ORF">JO380_001946</name>
</gene>
<reference evidence="3 4" key="1">
    <citation type="submission" date="2023-07" db="EMBL/GenBank/DDBJ databases">
        <title>Sequencing the genomes of 1000 actinobacteria strains.</title>
        <authorList>
            <person name="Klenk H.-P."/>
        </authorList>
    </citation>
    <scope>NUCLEOTIDE SEQUENCE [LARGE SCALE GENOMIC DNA]</scope>
    <source>
        <strain evidence="3 4">DSM 14785</strain>
    </source>
</reference>
<dbReference type="InterPro" id="IPR003593">
    <property type="entry name" value="AAA+_ATPase"/>
</dbReference>
<dbReference type="EMBL" id="JAUSVM010000001">
    <property type="protein sequence ID" value="MDQ0425565.1"/>
    <property type="molecule type" value="Genomic_DNA"/>
</dbReference>
<evidence type="ECO:0000259" key="2">
    <source>
        <dbReference type="SMART" id="SM00382"/>
    </source>
</evidence>
<dbReference type="Proteomes" id="UP001240250">
    <property type="component" value="Unassembled WGS sequence"/>
</dbReference>
<accession>A0ABU0GJL7</accession>
<keyword evidence="4" id="KW-1185">Reference proteome</keyword>
<dbReference type="RefSeq" id="WP_156441951.1">
    <property type="nucleotide sequence ID" value="NZ_JAUSVM010000001.1"/>
</dbReference>
<protein>
    <recommendedName>
        <fullName evidence="2">AAA+ ATPase domain-containing protein</fullName>
    </recommendedName>
</protein>
<dbReference type="PANTHER" id="PTHR37291:SF1">
    <property type="entry name" value="TYPE IV METHYL-DIRECTED RESTRICTION ENZYME ECOKMCRB SUBUNIT"/>
    <property type="match status" value="1"/>
</dbReference>
<dbReference type="SUPFAM" id="SSF52540">
    <property type="entry name" value="P-loop containing nucleoside triphosphate hydrolases"/>
    <property type="match status" value="1"/>
</dbReference>
<feature type="domain" description="AAA+ ATPase" evidence="2">
    <location>
        <begin position="541"/>
        <end position="699"/>
    </location>
</feature>
<proteinExistence type="predicted"/>
<dbReference type="Gene3D" id="3.40.50.300">
    <property type="entry name" value="P-loop containing nucleotide triphosphate hydrolases"/>
    <property type="match status" value="1"/>
</dbReference>
<dbReference type="InterPro" id="IPR027417">
    <property type="entry name" value="P-loop_NTPase"/>
</dbReference>
<comment type="caution">
    <text evidence="3">The sequence shown here is derived from an EMBL/GenBank/DDBJ whole genome shotgun (WGS) entry which is preliminary data.</text>
</comment>
<dbReference type="Pfam" id="PF07728">
    <property type="entry name" value="AAA_5"/>
    <property type="match status" value="1"/>
</dbReference>